<feature type="domain" description="AAA+ ATPase" evidence="6">
    <location>
        <begin position="32"/>
        <end position="214"/>
    </location>
</feature>
<dbReference type="AlphaFoldDB" id="A0A5B9DF59"/>
<dbReference type="InterPro" id="IPR027417">
    <property type="entry name" value="P-loop_NTPase"/>
</dbReference>
<dbReference type="Pfam" id="PF13519">
    <property type="entry name" value="VWA_2"/>
    <property type="match status" value="1"/>
</dbReference>
<gene>
    <name evidence="7" type="ORF">DSAG12_03498</name>
</gene>
<dbReference type="PANTHER" id="PTHR35023">
    <property type="entry name" value="CHELATASE-RELATED"/>
    <property type="match status" value="1"/>
</dbReference>
<keyword evidence="2" id="KW-0547">Nucleotide-binding</keyword>
<evidence type="ECO:0000313" key="8">
    <source>
        <dbReference type="Proteomes" id="UP000321408"/>
    </source>
</evidence>
<dbReference type="InterPro" id="IPR000523">
    <property type="entry name" value="Mg_chelatse_chII-like_cat_dom"/>
</dbReference>
<dbReference type="InterPro" id="IPR052989">
    <property type="entry name" value="Mg-chelatase_DI-like"/>
</dbReference>
<dbReference type="KEGG" id="psyt:DSAG12_03498"/>
<accession>A0A5B9DF59</accession>
<dbReference type="PANTHER" id="PTHR35023:SF1">
    <property type="entry name" value="MG-PROTOPORPHYRIN IX CHELATASE"/>
    <property type="match status" value="1"/>
</dbReference>
<dbReference type="GO" id="GO:0005524">
    <property type="term" value="F:ATP binding"/>
    <property type="evidence" value="ECO:0007669"/>
    <property type="project" value="UniProtKB-KW"/>
</dbReference>
<dbReference type="SMART" id="SM00327">
    <property type="entry name" value="VWA"/>
    <property type="match status" value="1"/>
</dbReference>
<organism evidence="7 8">
    <name type="scientific">Promethearchaeum syntrophicum</name>
    <dbReference type="NCBI Taxonomy" id="2594042"/>
    <lineage>
        <taxon>Archaea</taxon>
        <taxon>Promethearchaeati</taxon>
        <taxon>Promethearchaeota</taxon>
        <taxon>Promethearchaeia</taxon>
        <taxon>Promethearchaeales</taxon>
        <taxon>Promethearchaeaceae</taxon>
        <taxon>Promethearchaeum</taxon>
    </lineage>
</organism>
<dbReference type="SMART" id="SM00382">
    <property type="entry name" value="AAA"/>
    <property type="match status" value="1"/>
</dbReference>
<dbReference type="OrthoDB" id="25914at2157"/>
<name>A0A5B9DF59_9ARCH</name>
<dbReference type="InterPro" id="IPR002035">
    <property type="entry name" value="VWF_A"/>
</dbReference>
<proteinExistence type="inferred from homology"/>
<dbReference type="Gene3D" id="3.40.50.410">
    <property type="entry name" value="von Willebrand factor, type A domain"/>
    <property type="match status" value="1"/>
</dbReference>
<dbReference type="Gene3D" id="1.10.8.80">
    <property type="entry name" value="Magnesium chelatase subunit I, C-Terminal domain"/>
    <property type="match status" value="1"/>
</dbReference>
<protein>
    <submittedName>
        <fullName evidence="7">ATP-binding protein</fullName>
    </submittedName>
</protein>
<dbReference type="Proteomes" id="UP000321408">
    <property type="component" value="Chromosome"/>
</dbReference>
<dbReference type="EMBL" id="CP042905">
    <property type="protein sequence ID" value="QEE17661.1"/>
    <property type="molecule type" value="Genomic_DNA"/>
</dbReference>
<evidence type="ECO:0000313" key="7">
    <source>
        <dbReference type="EMBL" id="QEE17661.1"/>
    </source>
</evidence>
<feature type="domain" description="VWFA" evidence="5">
    <location>
        <begin position="541"/>
        <end position="727"/>
    </location>
</feature>
<evidence type="ECO:0000256" key="1">
    <source>
        <dbReference type="ARBA" id="ARBA00005799"/>
    </source>
</evidence>
<evidence type="ECO:0000256" key="3">
    <source>
        <dbReference type="ARBA" id="ARBA00022840"/>
    </source>
</evidence>
<feature type="compositionally biased region" description="Basic and acidic residues" evidence="4">
    <location>
        <begin position="369"/>
        <end position="399"/>
    </location>
</feature>
<evidence type="ECO:0000259" key="5">
    <source>
        <dbReference type="SMART" id="SM00327"/>
    </source>
</evidence>
<dbReference type="CDD" id="cd00009">
    <property type="entry name" value="AAA"/>
    <property type="match status" value="1"/>
</dbReference>
<dbReference type="GeneID" id="41331469"/>
<keyword evidence="3 7" id="KW-0067">ATP-binding</keyword>
<dbReference type="Pfam" id="PF01078">
    <property type="entry name" value="Mg_chelatase"/>
    <property type="match status" value="1"/>
</dbReference>
<sequence length="748" mass="84905">MKKIKIQNFPFTAILGQDDMKLALILNVIDPKIGGVLLTGQQGTGKSTAARSLVALLPEIEVYEGCPFQCNLEDPEKLCDYCKEKGEKKPEKTIKKPISFVNLPLGATEEMVIGSLDIERIIKEGKREFQPGLLAKANRGIMYIDEINLLPDHLVDILLDASASGINHIEREGISITHLSSFILVGSMNPEEGELRPQISDRLGLEIGIKAPIDPSIRAEITNRVIEFQDDPQKFIENYKLLQIKLKENIIFAKKNLSSIKISPKIYNFASELVIKFGLISQRTEITYLHCARAHAAFRNSTKIEKEDLKQALNLVFKYKLAHINPELNNDYLGTTFEELWHKIPKSFEDPTLYKGTDKEMMNTFKSSPDLEEKYRENPLNKENEDLPEVDDKDRKSQDRYSNFDSDEDFSHGFKASSKKTNVKKRIIDPDNLLFYRTEKPINLDVSPIFRYLKKKQKIVNYTGRGTRVRLNTKSKGRYIYAQKPRGKPHSIAFDASIKSHFINNTKAIQTVLQERSYNSNLAVNLNIDDIQEKINVVKAPISLYFIVDASASMRRTLDQTIKIIQSVHAEGYKKKDKISVISFQGKESTILQRPAVSFSVGLTELKNLEATSYTPLASALKKTLTMIQQEKIKGFNLPIIIILSDLGANISLKYPGLNATSSHEFQIISDELDEIANNIGKKQIMVIIMKPKKSWATRYLGIDQFSVERIQKSFLKNAAKIFEFDTYSPDTTIMTLKEIIEKGTENI</sequence>
<evidence type="ECO:0000256" key="2">
    <source>
        <dbReference type="ARBA" id="ARBA00022741"/>
    </source>
</evidence>
<evidence type="ECO:0000259" key="6">
    <source>
        <dbReference type="SMART" id="SM00382"/>
    </source>
</evidence>
<dbReference type="SUPFAM" id="SSF53300">
    <property type="entry name" value="vWA-like"/>
    <property type="match status" value="1"/>
</dbReference>
<dbReference type="SUPFAM" id="SSF52540">
    <property type="entry name" value="P-loop containing nucleoside triphosphate hydrolases"/>
    <property type="match status" value="1"/>
</dbReference>
<evidence type="ECO:0000256" key="4">
    <source>
        <dbReference type="SAM" id="MobiDB-lite"/>
    </source>
</evidence>
<reference evidence="7 8" key="2">
    <citation type="journal article" date="2024" name="Int. J. Syst. Evol. Microbiol.">
        <title>Promethearchaeum syntrophicum gen. nov., sp. nov., an anaerobic, obligately syntrophic archaeon, the first isolate of the lineage 'Asgard' archaea, and proposal of the new archaeal phylum Promethearchaeota phyl. nov. and kingdom Promethearchaeati regn. nov.</title>
        <authorList>
            <person name="Imachi H."/>
            <person name="Nobu M.K."/>
            <person name="Kato S."/>
            <person name="Takaki Y."/>
            <person name="Miyazaki M."/>
            <person name="Miyata M."/>
            <person name="Ogawara M."/>
            <person name="Saito Y."/>
            <person name="Sakai S."/>
            <person name="Tahara Y.O."/>
            <person name="Takano Y."/>
            <person name="Tasumi E."/>
            <person name="Uematsu K."/>
            <person name="Yoshimura T."/>
            <person name="Itoh T."/>
            <person name="Ohkuma M."/>
            <person name="Takai K."/>
        </authorList>
    </citation>
    <scope>NUCLEOTIDE SEQUENCE [LARGE SCALE GENOMIC DNA]</scope>
    <source>
        <strain evidence="7 8">MK-D1</strain>
    </source>
</reference>
<dbReference type="Pfam" id="PF17863">
    <property type="entry name" value="AAA_lid_2"/>
    <property type="match status" value="1"/>
</dbReference>
<dbReference type="InterPro" id="IPR036465">
    <property type="entry name" value="vWFA_dom_sf"/>
</dbReference>
<comment type="similarity">
    <text evidence="1">Belongs to the Mg-chelatase subunits D/I family.</text>
</comment>
<dbReference type="InterPro" id="IPR041628">
    <property type="entry name" value="ChlI/MoxR_AAA_lid"/>
</dbReference>
<feature type="region of interest" description="Disordered" evidence="4">
    <location>
        <begin position="366"/>
        <end position="404"/>
    </location>
</feature>
<reference evidence="7 8" key="1">
    <citation type="journal article" date="2020" name="Nature">
        <title>Isolation of an archaeon at the prokaryote-eukaryote interface.</title>
        <authorList>
            <person name="Imachi H."/>
            <person name="Nobu M.K."/>
            <person name="Nakahara N."/>
            <person name="Morono Y."/>
            <person name="Ogawara M."/>
            <person name="Takaki Y."/>
            <person name="Takano Y."/>
            <person name="Uematsu K."/>
            <person name="Ikuta T."/>
            <person name="Ito M."/>
            <person name="Matsui Y."/>
            <person name="Miyazaki M."/>
            <person name="Murata K."/>
            <person name="Saito Y."/>
            <person name="Sakai S."/>
            <person name="Song C."/>
            <person name="Tasumi E."/>
            <person name="Yamanaka Y."/>
            <person name="Yamaguchi T."/>
            <person name="Kamagata Y."/>
            <person name="Tamaki H."/>
            <person name="Takai K."/>
        </authorList>
    </citation>
    <scope>NUCLEOTIDE SEQUENCE [LARGE SCALE GENOMIC DNA]</scope>
    <source>
        <strain evidence="7 8">MK-D1</strain>
    </source>
</reference>
<dbReference type="RefSeq" id="WP_147664549.1">
    <property type="nucleotide sequence ID" value="NZ_CP042905.2"/>
</dbReference>
<keyword evidence="8" id="KW-1185">Reference proteome</keyword>
<dbReference type="Gene3D" id="3.40.50.300">
    <property type="entry name" value="P-loop containing nucleotide triphosphate hydrolases"/>
    <property type="match status" value="1"/>
</dbReference>
<dbReference type="InterPro" id="IPR003593">
    <property type="entry name" value="AAA+_ATPase"/>
</dbReference>